<accession>A0A9E2NXD5</accession>
<proteinExistence type="predicted"/>
<organism evidence="1 2">
    <name type="scientific">Candidatus Fusobacterium pullicola</name>
    <dbReference type="NCBI Taxonomy" id="2838601"/>
    <lineage>
        <taxon>Bacteria</taxon>
        <taxon>Fusobacteriati</taxon>
        <taxon>Fusobacteriota</taxon>
        <taxon>Fusobacteriia</taxon>
        <taxon>Fusobacteriales</taxon>
        <taxon>Fusobacteriaceae</taxon>
        <taxon>Fusobacterium</taxon>
    </lineage>
</organism>
<evidence type="ECO:0000313" key="2">
    <source>
        <dbReference type="Proteomes" id="UP000724657"/>
    </source>
</evidence>
<dbReference type="SUPFAM" id="SSF52540">
    <property type="entry name" value="P-loop containing nucleoside triphosphate hydrolases"/>
    <property type="match status" value="1"/>
</dbReference>
<reference evidence="1" key="2">
    <citation type="submission" date="2021-04" db="EMBL/GenBank/DDBJ databases">
        <authorList>
            <person name="Gilroy R."/>
        </authorList>
    </citation>
    <scope>NUCLEOTIDE SEQUENCE</scope>
    <source>
        <strain evidence="1">A6-441</strain>
    </source>
</reference>
<evidence type="ECO:0000313" key="1">
    <source>
        <dbReference type="EMBL" id="MBU3842653.1"/>
    </source>
</evidence>
<dbReference type="EMBL" id="JAHLFN010000066">
    <property type="protein sequence ID" value="MBU3842653.1"/>
    <property type="molecule type" value="Genomic_DNA"/>
</dbReference>
<dbReference type="AlphaFoldDB" id="A0A9E2NXD5"/>
<protein>
    <recommendedName>
        <fullName evidence="3">UDP-N-acetylglucosamine kinase</fullName>
    </recommendedName>
</protein>
<reference evidence="1" key="1">
    <citation type="journal article" date="2021" name="PeerJ">
        <title>Extensive microbial diversity within the chicken gut microbiome revealed by metagenomics and culture.</title>
        <authorList>
            <person name="Gilroy R."/>
            <person name="Ravi A."/>
            <person name="Getino M."/>
            <person name="Pursley I."/>
            <person name="Horton D.L."/>
            <person name="Alikhan N.F."/>
            <person name="Baker D."/>
            <person name="Gharbi K."/>
            <person name="Hall N."/>
            <person name="Watson M."/>
            <person name="Adriaenssens E.M."/>
            <person name="Foster-Nyarko E."/>
            <person name="Jarju S."/>
            <person name="Secka A."/>
            <person name="Antonio M."/>
            <person name="Oren A."/>
            <person name="Chaudhuri R.R."/>
            <person name="La Ragione R."/>
            <person name="Hildebrand F."/>
            <person name="Pallen M.J."/>
        </authorList>
    </citation>
    <scope>NUCLEOTIDE SEQUENCE</scope>
    <source>
        <strain evidence="1">A6-441</strain>
    </source>
</reference>
<name>A0A9E2NXD5_9FUSO</name>
<dbReference type="Proteomes" id="UP000724657">
    <property type="component" value="Unassembled WGS sequence"/>
</dbReference>
<comment type="caution">
    <text evidence="1">The sequence shown here is derived from an EMBL/GenBank/DDBJ whole genome shotgun (WGS) entry which is preliminary data.</text>
</comment>
<evidence type="ECO:0008006" key="3">
    <source>
        <dbReference type="Google" id="ProtNLM"/>
    </source>
</evidence>
<dbReference type="InterPro" id="IPR027417">
    <property type="entry name" value="P-loop_NTPase"/>
</dbReference>
<dbReference type="Gene3D" id="3.40.50.300">
    <property type="entry name" value="P-loop containing nucleotide triphosphate hydrolases"/>
    <property type="match status" value="1"/>
</dbReference>
<gene>
    <name evidence="1" type="ORF">IAA47_06715</name>
</gene>
<sequence length="53" mass="5878">MPNYVIFAGVNGAGKSTLYNTIIPDLDLGIRINTDEIVRNIGDWRSNQDQVKA</sequence>